<feature type="region of interest" description="Disordered" evidence="1">
    <location>
        <begin position="30"/>
        <end position="51"/>
    </location>
</feature>
<comment type="caution">
    <text evidence="2">The sequence shown here is derived from an EMBL/GenBank/DDBJ whole genome shotgun (WGS) entry which is preliminary data.</text>
</comment>
<proteinExistence type="predicted"/>
<evidence type="ECO:0000256" key="1">
    <source>
        <dbReference type="SAM" id="MobiDB-lite"/>
    </source>
</evidence>
<accession>A0AA39IAH1</accession>
<dbReference type="Proteomes" id="UP001175271">
    <property type="component" value="Unassembled WGS sequence"/>
</dbReference>
<evidence type="ECO:0000313" key="3">
    <source>
        <dbReference type="Proteomes" id="UP001175271"/>
    </source>
</evidence>
<protein>
    <submittedName>
        <fullName evidence="2">Uncharacterized protein</fullName>
    </submittedName>
</protein>
<gene>
    <name evidence="2" type="ORF">QR680_014112</name>
</gene>
<name>A0AA39IAH1_9BILA</name>
<dbReference type="EMBL" id="JAUCMV010000002">
    <property type="protein sequence ID" value="KAK0419379.1"/>
    <property type="molecule type" value="Genomic_DNA"/>
</dbReference>
<evidence type="ECO:0000313" key="2">
    <source>
        <dbReference type="EMBL" id="KAK0419379.1"/>
    </source>
</evidence>
<sequence length="152" mass="16954">MIAKTFFQILGSIRDWLCCGTRTAHRSRTSASSAYEVDGTPPIQTAPQRNGGRKISPIEGGVAQLGHLNNQQHVIVRQKFDSKSTSPETSARITRPQKCLKCSYFANVPPQVPKLMFGVPHDFTNTLSSRSSDTEYLRKLSDLLVLLRLDYC</sequence>
<reference evidence="2" key="1">
    <citation type="submission" date="2023-06" db="EMBL/GenBank/DDBJ databases">
        <title>Genomic analysis of the entomopathogenic nematode Steinernema hermaphroditum.</title>
        <authorList>
            <person name="Schwarz E.M."/>
            <person name="Heppert J.K."/>
            <person name="Baniya A."/>
            <person name="Schwartz H.T."/>
            <person name="Tan C.-H."/>
            <person name="Antoshechkin I."/>
            <person name="Sternberg P.W."/>
            <person name="Goodrich-Blair H."/>
            <person name="Dillman A.R."/>
        </authorList>
    </citation>
    <scope>NUCLEOTIDE SEQUENCE</scope>
    <source>
        <strain evidence="2">PS9179</strain>
        <tissue evidence="2">Whole animal</tissue>
    </source>
</reference>
<keyword evidence="3" id="KW-1185">Reference proteome</keyword>
<organism evidence="2 3">
    <name type="scientific">Steinernema hermaphroditum</name>
    <dbReference type="NCBI Taxonomy" id="289476"/>
    <lineage>
        <taxon>Eukaryota</taxon>
        <taxon>Metazoa</taxon>
        <taxon>Ecdysozoa</taxon>
        <taxon>Nematoda</taxon>
        <taxon>Chromadorea</taxon>
        <taxon>Rhabditida</taxon>
        <taxon>Tylenchina</taxon>
        <taxon>Panagrolaimomorpha</taxon>
        <taxon>Strongyloidoidea</taxon>
        <taxon>Steinernematidae</taxon>
        <taxon>Steinernema</taxon>
    </lineage>
</organism>
<dbReference type="AlphaFoldDB" id="A0AA39IAH1"/>